<keyword evidence="11" id="KW-1185">Reference proteome</keyword>
<evidence type="ECO:0000256" key="1">
    <source>
        <dbReference type="ARBA" id="ARBA00004370"/>
    </source>
</evidence>
<gene>
    <name evidence="8" type="primary">divIB</name>
    <name evidence="10" type="ORF">DXH47_04075</name>
</gene>
<evidence type="ECO:0000313" key="10">
    <source>
        <dbReference type="EMBL" id="RXI79226.1"/>
    </source>
</evidence>
<comment type="subcellular location">
    <subcellularLocation>
        <location evidence="8">Cell membrane</location>
        <topology evidence="8">Single-pass type II membrane protein</topology>
    </subcellularLocation>
    <subcellularLocation>
        <location evidence="1">Membrane</location>
    </subcellularLocation>
    <text evidence="8">Localizes to the division septum.</text>
</comment>
<evidence type="ECO:0000256" key="8">
    <source>
        <dbReference type="HAMAP-Rule" id="MF_00912"/>
    </source>
</evidence>
<dbReference type="InterPro" id="IPR005548">
    <property type="entry name" value="Cell_div_FtsQ/DivIB_C"/>
</dbReference>
<protein>
    <recommendedName>
        <fullName evidence="8">Cell division protein DivIB</fullName>
    </recommendedName>
</protein>
<sequence>MKFRHDRKQAPRSREQTPWEKYQSRAAQQRKRAQTPRWYRRTKRIGDKLPRLRQQRHRELARRLALLLSIFLVVIGVMVYLISPLSHVQAVTVKGTQELSAKQVQRAVGIRPGDSIFKVVGHQKRLQRVAPQHSTRLKRVRVQFQAPNRVTVRVHEYATAGYVVRNGQYYEVLENGVVSQQSVSQPKSGTPVYGKFKSTKALHRMILQYARLSTAIKHSISEIQAAPTKMNAQRVHLFMNDGNEVYASIGSFAKKMAYYPSIAHRMKQKGVVHLEVGAYSSAFTK</sequence>
<dbReference type="AlphaFoldDB" id="A0A4V1LFH3"/>
<evidence type="ECO:0000256" key="6">
    <source>
        <dbReference type="ARBA" id="ARBA00023136"/>
    </source>
</evidence>
<dbReference type="Gene3D" id="3.40.50.10960">
    <property type="match status" value="1"/>
</dbReference>
<evidence type="ECO:0000256" key="3">
    <source>
        <dbReference type="ARBA" id="ARBA00022618"/>
    </source>
</evidence>
<keyword evidence="5 8" id="KW-1133">Transmembrane helix</keyword>
<evidence type="ECO:0000256" key="4">
    <source>
        <dbReference type="ARBA" id="ARBA00022692"/>
    </source>
</evidence>
<feature type="compositionally biased region" description="Basic and acidic residues" evidence="9">
    <location>
        <begin position="8"/>
        <end position="18"/>
    </location>
</feature>
<dbReference type="PANTHER" id="PTHR37820:SF1">
    <property type="entry name" value="CELL DIVISION PROTEIN FTSQ"/>
    <property type="match status" value="1"/>
</dbReference>
<dbReference type="Pfam" id="PF08478">
    <property type="entry name" value="POTRA_1"/>
    <property type="match status" value="1"/>
</dbReference>
<dbReference type="GO" id="GO:0043093">
    <property type="term" value="P:FtsZ-dependent cytokinesis"/>
    <property type="evidence" value="ECO:0007669"/>
    <property type="project" value="UniProtKB-UniRule"/>
</dbReference>
<feature type="region of interest" description="Disordered" evidence="9">
    <location>
        <begin position="1"/>
        <end position="37"/>
    </location>
</feature>
<name>A0A4V1LFH3_9LACO</name>
<dbReference type="GO" id="GO:0005886">
    <property type="term" value="C:plasma membrane"/>
    <property type="evidence" value="ECO:0007669"/>
    <property type="project" value="UniProtKB-SubCell"/>
</dbReference>
<evidence type="ECO:0000256" key="9">
    <source>
        <dbReference type="SAM" id="MobiDB-lite"/>
    </source>
</evidence>
<dbReference type="RefSeq" id="WP_129031809.1">
    <property type="nucleotide sequence ID" value="NZ_CP059603.1"/>
</dbReference>
<reference evidence="10 11" key="1">
    <citation type="submission" date="2018-08" db="EMBL/GenBank/DDBJ databases">
        <title>Lactobacillus suantsai sp. nov., isolated from traditional fermented suan-tsai in Taiwan.</title>
        <authorList>
            <person name="Huang C.-H."/>
        </authorList>
    </citation>
    <scope>NUCLEOTIDE SEQUENCE [LARGE SCALE GENOMIC DNA]</scope>
    <source>
        <strain evidence="10 11">BCRC 12945</strain>
    </source>
</reference>
<evidence type="ECO:0000256" key="7">
    <source>
        <dbReference type="ARBA" id="ARBA00023306"/>
    </source>
</evidence>
<dbReference type="PANTHER" id="PTHR37820">
    <property type="entry name" value="CELL DIVISION PROTEIN DIVIB"/>
    <property type="match status" value="1"/>
</dbReference>
<keyword evidence="6 8" id="KW-0472">Membrane</keyword>
<dbReference type="HAMAP" id="MF_00912">
    <property type="entry name" value="DivIB"/>
    <property type="match status" value="1"/>
</dbReference>
<dbReference type="OrthoDB" id="1819027at2"/>
<comment type="caution">
    <text evidence="10">The sequence shown here is derived from an EMBL/GenBank/DDBJ whole genome shotgun (WGS) entry which is preliminary data.</text>
</comment>
<dbReference type="EMBL" id="QXIL01000005">
    <property type="protein sequence ID" value="RXI79226.1"/>
    <property type="molecule type" value="Genomic_DNA"/>
</dbReference>
<dbReference type="GO" id="GO:0032153">
    <property type="term" value="C:cell division site"/>
    <property type="evidence" value="ECO:0007669"/>
    <property type="project" value="UniProtKB-UniRule"/>
</dbReference>
<keyword evidence="3 8" id="KW-0132">Cell division</keyword>
<evidence type="ECO:0000313" key="11">
    <source>
        <dbReference type="Proteomes" id="UP000290602"/>
    </source>
</evidence>
<evidence type="ECO:0000256" key="2">
    <source>
        <dbReference type="ARBA" id="ARBA00022475"/>
    </source>
</evidence>
<keyword evidence="7 8" id="KW-0131">Cell cycle</keyword>
<keyword evidence="4 8" id="KW-0812">Transmembrane</keyword>
<comment type="similarity">
    <text evidence="8">Belongs to the FtsQ/DivIB family. DivIB subfamily.</text>
</comment>
<accession>A0A4V1LFH3</accession>
<organism evidence="10 11">
    <name type="scientific">Levilactobacillus suantsaii</name>
    <dbReference type="NCBI Taxonomy" id="2292255"/>
    <lineage>
        <taxon>Bacteria</taxon>
        <taxon>Bacillati</taxon>
        <taxon>Bacillota</taxon>
        <taxon>Bacilli</taxon>
        <taxon>Lactobacillales</taxon>
        <taxon>Lactobacillaceae</taxon>
        <taxon>Levilactobacillus</taxon>
    </lineage>
</organism>
<proteinExistence type="inferred from homology"/>
<comment type="function">
    <text evidence="8">Cell division protein that may be involved in stabilizing or promoting the assembly of the division complex.</text>
</comment>
<dbReference type="InterPro" id="IPR013685">
    <property type="entry name" value="POTRA_FtsQ_type"/>
</dbReference>
<dbReference type="InterPro" id="IPR034746">
    <property type="entry name" value="POTRA"/>
</dbReference>
<dbReference type="Pfam" id="PF03799">
    <property type="entry name" value="FtsQ_DivIB_C"/>
    <property type="match status" value="1"/>
</dbReference>
<feature type="transmembrane region" description="Helical" evidence="8">
    <location>
        <begin position="60"/>
        <end position="82"/>
    </location>
</feature>
<dbReference type="InterPro" id="IPR050487">
    <property type="entry name" value="FtsQ_DivIB"/>
</dbReference>
<evidence type="ECO:0000256" key="5">
    <source>
        <dbReference type="ARBA" id="ARBA00022989"/>
    </source>
</evidence>
<dbReference type="Proteomes" id="UP000290602">
    <property type="component" value="Unassembled WGS sequence"/>
</dbReference>
<dbReference type="InterPro" id="IPR026580">
    <property type="entry name" value="DivIB"/>
</dbReference>
<dbReference type="PROSITE" id="PS51779">
    <property type="entry name" value="POTRA"/>
    <property type="match status" value="1"/>
</dbReference>
<keyword evidence="2 8" id="KW-1003">Cell membrane</keyword>
<feature type="compositionally biased region" description="Basic residues" evidence="9">
    <location>
        <begin position="28"/>
        <end position="37"/>
    </location>
</feature>